<dbReference type="InterPro" id="IPR017896">
    <property type="entry name" value="4Fe4S_Fe-S-bd"/>
</dbReference>
<proteinExistence type="predicted"/>
<protein>
    <recommendedName>
        <fullName evidence="3">Ferredoxin</fullName>
    </recommendedName>
</protein>
<evidence type="ECO:0000313" key="9">
    <source>
        <dbReference type="EMBL" id="MZP43342.1"/>
    </source>
</evidence>
<dbReference type="InterPro" id="IPR017900">
    <property type="entry name" value="4Fe4S_Fe_S_CS"/>
</dbReference>
<keyword evidence="7" id="KW-0411">Iron-sulfur</keyword>
<evidence type="ECO:0000256" key="4">
    <source>
        <dbReference type="ARBA" id="ARBA00022485"/>
    </source>
</evidence>
<evidence type="ECO:0000256" key="3">
    <source>
        <dbReference type="ARBA" id="ARBA00013529"/>
    </source>
</evidence>
<comment type="caution">
    <text evidence="9">The sequence shown here is derived from an EMBL/GenBank/DDBJ whole genome shotgun (WGS) entry which is preliminary data.</text>
</comment>
<dbReference type="Pfam" id="PF04015">
    <property type="entry name" value="DUF362"/>
    <property type="match status" value="1"/>
</dbReference>
<reference evidence="9 10" key="1">
    <citation type="submission" date="2020-01" db="EMBL/GenBank/DDBJ databases">
        <title>Whole genome sequence of Heliobacterium gestii DSM 11169.</title>
        <authorList>
            <person name="Kyndt J.A."/>
            <person name="Meyer T.E."/>
        </authorList>
    </citation>
    <scope>NUCLEOTIDE SEQUENCE [LARGE SCALE GENOMIC DNA]</scope>
    <source>
        <strain evidence="9 10">DSM 11169</strain>
    </source>
</reference>
<dbReference type="InterPro" id="IPR050157">
    <property type="entry name" value="PSI_iron-sulfur_center"/>
</dbReference>
<dbReference type="SUPFAM" id="SSF54862">
    <property type="entry name" value="4Fe-4S ferredoxins"/>
    <property type="match status" value="1"/>
</dbReference>
<dbReference type="GO" id="GO:0051539">
    <property type="term" value="F:4 iron, 4 sulfur cluster binding"/>
    <property type="evidence" value="ECO:0007669"/>
    <property type="project" value="UniProtKB-KW"/>
</dbReference>
<feature type="domain" description="4Fe-4S ferredoxin-type" evidence="8">
    <location>
        <begin position="358"/>
        <end position="385"/>
    </location>
</feature>
<evidence type="ECO:0000256" key="6">
    <source>
        <dbReference type="ARBA" id="ARBA00023004"/>
    </source>
</evidence>
<dbReference type="PROSITE" id="PS51379">
    <property type="entry name" value="4FE4S_FER_2"/>
    <property type="match status" value="2"/>
</dbReference>
<dbReference type="PANTHER" id="PTHR24960:SF79">
    <property type="entry name" value="PHOTOSYSTEM I IRON-SULFUR CENTER"/>
    <property type="match status" value="1"/>
</dbReference>
<dbReference type="PROSITE" id="PS00198">
    <property type="entry name" value="4FE4S_FER_1"/>
    <property type="match status" value="2"/>
</dbReference>
<evidence type="ECO:0000313" key="10">
    <source>
        <dbReference type="Proteomes" id="UP000471031"/>
    </source>
</evidence>
<gene>
    <name evidence="9" type="ORF">GTO89_09850</name>
</gene>
<evidence type="ECO:0000259" key="8">
    <source>
        <dbReference type="PROSITE" id="PS51379"/>
    </source>
</evidence>
<dbReference type="Gene3D" id="3.30.70.20">
    <property type="match status" value="1"/>
</dbReference>
<keyword evidence="10" id="KW-1185">Reference proteome</keyword>
<keyword evidence="4" id="KW-0004">4Fe-4S</keyword>
<comment type="function">
    <text evidence="2">Ferredoxins are iron-sulfur proteins that transfer electrons in a wide variety of metabolic reactions.</text>
</comment>
<comment type="cofactor">
    <cofactor evidence="1">
        <name>[4Fe-4S] cluster</name>
        <dbReference type="ChEBI" id="CHEBI:49883"/>
    </cofactor>
</comment>
<sequence>MTETAKPVAITACRSYEQEKIDAAVGRLLDRLGGLGGTDGPGDSIGQESWGTRICAGMRVALKPNLVMGKDPAAAVTTHPALVEAVAKAVIAAGATPFIIDSPGGPSGNAAGLAMVYKRTGMVAVAERLGIEISVDTREVEVALTDRSPLRRVSILQALREADAIINLPKIKTHAQTGYTGAVKNLYGAIPGMRKAEYHFRVQERKPFGELLVELNLALRPALTIMDGVIGMEGDGPTAGDPKPFGYLLASRCPFTLDHYALSLIAIKEIEMDRVARARGLVGPLVLLDDGESIEPTPFRPASHRQVNFVENYLPPFLARALSRSLRPLPAFDREKCIGCRICLQSCPADALQMEGIPQLDKDRCIGCLCCQEMCPERAVDVRQTGLSRLLFGSRR</sequence>
<evidence type="ECO:0000256" key="1">
    <source>
        <dbReference type="ARBA" id="ARBA00001966"/>
    </source>
</evidence>
<dbReference type="PANTHER" id="PTHR24960">
    <property type="entry name" value="PHOTOSYSTEM I IRON-SULFUR CENTER-RELATED"/>
    <property type="match status" value="1"/>
</dbReference>
<dbReference type="GO" id="GO:0046872">
    <property type="term" value="F:metal ion binding"/>
    <property type="evidence" value="ECO:0007669"/>
    <property type="project" value="UniProtKB-KW"/>
</dbReference>
<evidence type="ECO:0000256" key="7">
    <source>
        <dbReference type="ARBA" id="ARBA00023014"/>
    </source>
</evidence>
<name>A0A845L9L5_HELGE</name>
<evidence type="ECO:0000256" key="2">
    <source>
        <dbReference type="ARBA" id="ARBA00003532"/>
    </source>
</evidence>
<feature type="domain" description="4Fe-4S ferredoxin-type" evidence="8">
    <location>
        <begin position="328"/>
        <end position="357"/>
    </location>
</feature>
<evidence type="ECO:0000256" key="5">
    <source>
        <dbReference type="ARBA" id="ARBA00022723"/>
    </source>
</evidence>
<dbReference type="Pfam" id="PF13237">
    <property type="entry name" value="Fer4_10"/>
    <property type="match status" value="1"/>
</dbReference>
<dbReference type="Proteomes" id="UP000471031">
    <property type="component" value="Unassembled WGS sequence"/>
</dbReference>
<keyword evidence="6" id="KW-0408">Iron</keyword>
<accession>A0A845L9L5</accession>
<dbReference type="OrthoDB" id="9807879at2"/>
<dbReference type="RefSeq" id="WP_161261906.1">
    <property type="nucleotide sequence ID" value="NZ_JAFBDC010000013.1"/>
</dbReference>
<organism evidence="9 10">
    <name type="scientific">Heliomicrobium gestii</name>
    <name type="common">Heliobacterium gestii</name>
    <dbReference type="NCBI Taxonomy" id="2699"/>
    <lineage>
        <taxon>Bacteria</taxon>
        <taxon>Bacillati</taxon>
        <taxon>Bacillota</taxon>
        <taxon>Clostridia</taxon>
        <taxon>Eubacteriales</taxon>
        <taxon>Heliobacteriaceae</taxon>
        <taxon>Heliomicrobium</taxon>
    </lineage>
</organism>
<keyword evidence="5" id="KW-0479">Metal-binding</keyword>
<dbReference type="InterPro" id="IPR007160">
    <property type="entry name" value="DUF362"/>
</dbReference>
<dbReference type="EMBL" id="WXEX01000007">
    <property type="protein sequence ID" value="MZP43342.1"/>
    <property type="molecule type" value="Genomic_DNA"/>
</dbReference>
<dbReference type="AlphaFoldDB" id="A0A845L9L5"/>